<dbReference type="InterPro" id="IPR036941">
    <property type="entry name" value="Rcpt_L-dom_sf"/>
</dbReference>
<evidence type="ECO:0000256" key="6">
    <source>
        <dbReference type="ARBA" id="ARBA00022692"/>
    </source>
</evidence>
<evidence type="ECO:0000259" key="26">
    <source>
        <dbReference type="PROSITE" id="PS50853"/>
    </source>
</evidence>
<dbReference type="PANTHER" id="PTHR24416:SF525">
    <property type="entry name" value="INSULIN-LIKE RECEPTOR"/>
    <property type="match status" value="1"/>
</dbReference>
<dbReference type="Pfam" id="PF07714">
    <property type="entry name" value="PK_Tyr_Ser-Thr"/>
    <property type="match status" value="1"/>
</dbReference>
<dbReference type="GO" id="GO:0030424">
    <property type="term" value="C:axon"/>
    <property type="evidence" value="ECO:0007669"/>
    <property type="project" value="TreeGrafter"/>
</dbReference>
<keyword evidence="10 21" id="KW-0547">Nucleotide-binding</keyword>
<dbReference type="CDD" id="cd05032">
    <property type="entry name" value="PTKc_InsR_like"/>
    <property type="match status" value="1"/>
</dbReference>
<sequence>MVVKKAVLTCKVVVKDPSSSDGVIAKDQLSDADLVKKPLYDGDVVKDVVLSSKDIVKEQLVFDSNHPLLSDVSVVENVVCSEGDIVNDPLWSDGNVVGVTVPSGVQCTDVGNSVLCSSDAVRNRLAGDMGVEHVSLSYERYEPAYCNFCVMHHSVTYKAQSKRSGISEVDLAKDSRSSKMACAKDFSMCSVEYFDSCNECATEPCEDTGWKENGRTCVKNEDSRCNWRRRRRTLVWWLLLLFLGAAPLASGQLSPRTDINTSHAEGVCQGVDIRNSVEALERLQGCRVVEGFVQIVLIDHATDSSFTNLSFPDLREITHYLLLYRVNGLRSIGKLFPNLAVIRGETLFLNYALVVFEMMHLQELGLYTLTNILRGSVRIEKNPLLCFVDTVNWELIANAGHHSIAGNRVQNECPMCPVEKLQCHNSSTKGSLCWNHQKCQKICPDNCGNSSCMSDGQCCHEFCLGGCMGPGPDNCLVCRDVVFENRCVKQCPPQTYKYLNRRCVREDECRNITRPLERNYDLRPNPYKPFNNLCILECPAGYVEDLVSPSKSSCKPCSGPCRKECQGVNVDSIATAQKMRGCTYIKGSLEIQIRGGKNVVRELEENLSMLEEIEGYLKIVRSFPLVSLNFLRKLKIIHGTKLDSGKYSFVLLDNQNLQELWDWDSREKNLRILKGRLFFHFNPKLCLNKIEQLKEVANLANFTDLEVAANSNGDKVACSMTVLQARVVKRDYSVAILEWDHFEHHDPRTLLGYVVYYIEAPYKNLTLYDGRDACGGDGWLVEDMASNTNNAILTWLKPYTQYAYYVKTYTIATERSGAQSPIQYFRTLPFSPSPPVALDVTTTSSSELTIKWQPPQEPNGNVTHYVVTGSLIKDDETILDQRNYCNEPLVPDKKPTPPTAVSGTEDKHADKCFCEDDKSNKATKLKELEVTSQIHFEDSLHNLIYIKRMSQSRRKRDTGTMLQDTSRVSSMGSVQFVEQSEFGDPDYQTSPRRYPEKTEGNVHLHSRERVAASIQLEYSFRHVVYGKTQIAVQNLSHYTQYSISVEACREIVPDEPSNTTQNCSQKSFQTGRTLSLVSADRVDSSKLVVEVLNESLGTVKLKWDEPPSPNGIILTYQIEYKSVENPNYSPMVECITRNQFLNNGCSYKLQKLPPGNYSLRVRAMSLAGYGDYTQPHYFCIKPSSSSTDYLIGVGVGVGLVIFAFVFVVVYMRRRCLPGIPNVKLIASVNPEYVNTVYEPDEWEVPRKKVELLRELGQGSFGMVYEGIVRDVVEGHPEMRCAIKTVNEHATDRERSEFLNEASVMKAFNTHHVVRLLGVVSQGQPVLVVMELMAHGDLKTYLRSHRPDVCEDPNKQPPTLAQIQKMAVEIADGMAYLAGKKFVHRDLAARNCMVAEDLTVKIGDFGMTRDIYETDYYRKGTKGLLPVRWMAPESLKDGVFTSLSDVWSYGVVLWEMATLASQPYQGLSNDQVLRYVIDGGMMERPENCPDRLYELMQLCWQHKPIDRPSFMELVTLLLPDVPTDFAKVSFYHSDEGRELYMPARQELMDDPYTPLRVTRDIEDFSVGDGSDDDDEGLETDVEACFQPHYRIMSVPSTRTGVSIPPNGKIRNGSAATSPTAVNGWVVGQQSNGTSSANSTGSVDMKTTQC</sequence>
<dbReference type="GO" id="GO:0043410">
    <property type="term" value="P:positive regulation of MAPK cascade"/>
    <property type="evidence" value="ECO:0007669"/>
    <property type="project" value="TreeGrafter"/>
</dbReference>
<dbReference type="GO" id="GO:0005899">
    <property type="term" value="C:insulin receptor complex"/>
    <property type="evidence" value="ECO:0007669"/>
    <property type="project" value="TreeGrafter"/>
</dbReference>
<keyword evidence="4" id="KW-0808">Transferase</keyword>
<dbReference type="SMART" id="SM00060">
    <property type="entry name" value="FN3"/>
    <property type="match status" value="3"/>
</dbReference>
<evidence type="ECO:0000256" key="24">
    <source>
        <dbReference type="SAM" id="Phobius"/>
    </source>
</evidence>
<dbReference type="InterPro" id="IPR017441">
    <property type="entry name" value="Protein_kinase_ATP_BS"/>
</dbReference>
<feature type="transmembrane region" description="Helical" evidence="24">
    <location>
        <begin position="1189"/>
        <end position="1211"/>
    </location>
</feature>
<dbReference type="FunFam" id="3.30.200.20:FF:000026">
    <property type="entry name" value="Tyrosine-protein kinase receptor"/>
    <property type="match status" value="1"/>
</dbReference>
<keyword evidence="15" id="KW-0829">Tyrosine-protein kinase</keyword>
<dbReference type="GO" id="GO:0005009">
    <property type="term" value="F:insulin receptor activity"/>
    <property type="evidence" value="ECO:0007669"/>
    <property type="project" value="TreeGrafter"/>
</dbReference>
<dbReference type="PROSITE" id="PS50011">
    <property type="entry name" value="PROTEIN_KINASE_DOM"/>
    <property type="match status" value="1"/>
</dbReference>
<evidence type="ECO:0000256" key="11">
    <source>
        <dbReference type="ARBA" id="ARBA00022777"/>
    </source>
</evidence>
<dbReference type="PROSITE" id="PS50853">
    <property type="entry name" value="FN3"/>
    <property type="match status" value="3"/>
</dbReference>
<evidence type="ECO:0000259" key="25">
    <source>
        <dbReference type="PROSITE" id="PS50011"/>
    </source>
</evidence>
<dbReference type="InterPro" id="IPR020635">
    <property type="entry name" value="Tyr_kinase_cat_dom"/>
</dbReference>
<dbReference type="EC" id="2.7.10.1" evidence="22"/>
<dbReference type="SUPFAM" id="SSF57184">
    <property type="entry name" value="Growth factor receptor domain"/>
    <property type="match status" value="1"/>
</dbReference>
<dbReference type="SUPFAM" id="SSF52058">
    <property type="entry name" value="L domain-like"/>
    <property type="match status" value="2"/>
</dbReference>
<dbReference type="SMART" id="SM00261">
    <property type="entry name" value="FU"/>
    <property type="match status" value="1"/>
</dbReference>
<dbReference type="FunFam" id="1.10.510.10:FF:000528">
    <property type="entry name" value="Tyrosine-protein kinase receptor"/>
    <property type="match status" value="1"/>
</dbReference>
<feature type="region of interest" description="Disordered" evidence="23">
    <location>
        <begin position="982"/>
        <end position="1002"/>
    </location>
</feature>
<feature type="transmembrane region" description="Helical" evidence="24">
    <location>
        <begin position="234"/>
        <end position="253"/>
    </location>
</feature>
<evidence type="ECO:0000256" key="7">
    <source>
        <dbReference type="ARBA" id="ARBA00022723"/>
    </source>
</evidence>
<comment type="cofactor">
    <cofactor evidence="1">
        <name>Mn(2+)</name>
        <dbReference type="ChEBI" id="CHEBI:29035"/>
    </cofactor>
</comment>
<dbReference type="Gene3D" id="3.80.20.20">
    <property type="entry name" value="Receptor L-domain"/>
    <property type="match status" value="2"/>
</dbReference>
<feature type="compositionally biased region" description="Low complexity" evidence="23">
    <location>
        <begin position="1627"/>
        <end position="1640"/>
    </location>
</feature>
<feature type="compositionally biased region" description="Basic and acidic residues" evidence="23">
    <location>
        <begin position="993"/>
        <end position="1002"/>
    </location>
</feature>
<keyword evidence="14 24" id="KW-0472">Membrane</keyword>
<protein>
    <recommendedName>
        <fullName evidence="22">Tyrosine-protein kinase receptor</fullName>
        <ecNumber evidence="22">2.7.10.1</ecNumber>
    </recommendedName>
</protein>
<evidence type="ECO:0000256" key="10">
    <source>
        <dbReference type="ARBA" id="ARBA00022741"/>
    </source>
</evidence>
<feature type="domain" description="Fibronectin type-III" evidence="26">
    <location>
        <begin position="719"/>
        <end position="830"/>
    </location>
</feature>
<keyword evidence="5" id="KW-0165">Cleavage on pair of basic residues</keyword>
<evidence type="ECO:0000256" key="14">
    <source>
        <dbReference type="ARBA" id="ARBA00023136"/>
    </source>
</evidence>
<dbReference type="GO" id="GO:0043560">
    <property type="term" value="F:insulin receptor substrate binding"/>
    <property type="evidence" value="ECO:0007669"/>
    <property type="project" value="TreeGrafter"/>
</dbReference>
<dbReference type="InterPro" id="IPR006212">
    <property type="entry name" value="Furin_repeat"/>
</dbReference>
<dbReference type="SUPFAM" id="SSF56112">
    <property type="entry name" value="Protein kinase-like (PK-like)"/>
    <property type="match status" value="1"/>
</dbReference>
<name>A0A6G7NU74_9NEOP</name>
<dbReference type="InterPro" id="IPR003961">
    <property type="entry name" value="FN3_dom"/>
</dbReference>
<evidence type="ECO:0000256" key="1">
    <source>
        <dbReference type="ARBA" id="ARBA00001936"/>
    </source>
</evidence>
<dbReference type="PRINTS" id="PR00109">
    <property type="entry name" value="TYRKINASE"/>
</dbReference>
<dbReference type="InterPro" id="IPR011009">
    <property type="entry name" value="Kinase-like_dom_sf"/>
</dbReference>
<evidence type="ECO:0000256" key="20">
    <source>
        <dbReference type="ARBA" id="ARBA00051243"/>
    </source>
</evidence>
<keyword evidence="19" id="KW-0464">Manganese</keyword>
<evidence type="ECO:0000313" key="27">
    <source>
        <dbReference type="EMBL" id="QIJ58385.1"/>
    </source>
</evidence>
<keyword evidence="18" id="KW-0325">Glycoprotein</keyword>
<dbReference type="FunFam" id="2.60.40.10:FF:001941">
    <property type="entry name" value="Tyrosine-protein kinase receptor"/>
    <property type="match status" value="1"/>
</dbReference>
<dbReference type="InterPro" id="IPR013783">
    <property type="entry name" value="Ig-like_fold"/>
</dbReference>
<keyword evidence="17 22" id="KW-0675">Receptor</keyword>
<feature type="domain" description="Fibronectin type-III" evidence="26">
    <location>
        <begin position="1083"/>
        <end position="1183"/>
    </location>
</feature>
<dbReference type="FunFam" id="3.80.20.20:FF:000001">
    <property type="entry name" value="Tyrosine-protein kinase receptor"/>
    <property type="match status" value="1"/>
</dbReference>
<evidence type="ECO:0000256" key="8">
    <source>
        <dbReference type="ARBA" id="ARBA00022729"/>
    </source>
</evidence>
<feature type="region of interest" description="Disordered" evidence="23">
    <location>
        <begin position="886"/>
        <end position="905"/>
    </location>
</feature>
<feature type="domain" description="Protein kinase" evidence="25">
    <location>
        <begin position="1249"/>
        <end position="1520"/>
    </location>
</feature>
<keyword evidence="13 24" id="KW-1133">Transmembrane helix</keyword>
<dbReference type="Gene3D" id="2.60.40.10">
    <property type="entry name" value="Immunoglobulins"/>
    <property type="match status" value="3"/>
</dbReference>
<dbReference type="PROSITE" id="PS00107">
    <property type="entry name" value="PROTEIN_KINASE_ATP"/>
    <property type="match status" value="1"/>
</dbReference>
<proteinExistence type="evidence at transcript level"/>
<dbReference type="Gene3D" id="2.10.220.10">
    <property type="entry name" value="Hormone Receptor, Insulin-like Growth Factor Receptor 1, Chain A, domain 2"/>
    <property type="match status" value="1"/>
</dbReference>
<keyword evidence="7" id="KW-0479">Metal-binding</keyword>
<dbReference type="InterPro" id="IPR000719">
    <property type="entry name" value="Prot_kinase_dom"/>
</dbReference>
<dbReference type="EMBL" id="MN200105">
    <property type="protein sequence ID" value="QIJ58385.1"/>
    <property type="molecule type" value="mRNA"/>
</dbReference>
<keyword evidence="8" id="KW-0732">Signal</keyword>
<dbReference type="InterPro" id="IPR000494">
    <property type="entry name" value="Rcpt_L-dom"/>
</dbReference>
<reference evidence="27" key="1">
    <citation type="submission" date="2019-07" db="EMBL/GenBank/DDBJ databases">
        <title>Evolution of insulin receptor genes.</title>
        <authorList>
            <person name="Dolezel D."/>
            <person name="Jedlicka P."/>
        </authorList>
    </citation>
    <scope>NUCLEOTIDE SEQUENCE</scope>
</reference>
<keyword evidence="3 22" id="KW-0597">Phosphoprotein</keyword>
<accession>A0A6G7NU74</accession>
<feature type="region of interest" description="Disordered" evidence="23">
    <location>
        <begin position="1595"/>
        <end position="1648"/>
    </location>
</feature>
<dbReference type="PROSITE" id="PS00239">
    <property type="entry name" value="RECEPTOR_TYR_KIN_II"/>
    <property type="match status" value="1"/>
</dbReference>
<dbReference type="Gene3D" id="3.30.200.20">
    <property type="entry name" value="Phosphorylase Kinase, domain 1"/>
    <property type="match status" value="1"/>
</dbReference>
<evidence type="ECO:0000256" key="3">
    <source>
        <dbReference type="ARBA" id="ARBA00022553"/>
    </source>
</evidence>
<evidence type="ECO:0000256" key="17">
    <source>
        <dbReference type="ARBA" id="ARBA00023170"/>
    </source>
</evidence>
<evidence type="ECO:0000256" key="19">
    <source>
        <dbReference type="ARBA" id="ARBA00023211"/>
    </source>
</evidence>
<dbReference type="CDD" id="cd00063">
    <property type="entry name" value="FN3"/>
    <property type="match status" value="3"/>
</dbReference>
<dbReference type="CDD" id="cd00064">
    <property type="entry name" value="FU"/>
    <property type="match status" value="1"/>
</dbReference>
<keyword evidence="11" id="KW-0418">Kinase</keyword>
<dbReference type="GO" id="GO:0051897">
    <property type="term" value="P:positive regulation of phosphatidylinositol 3-kinase/protein kinase B signal transduction"/>
    <property type="evidence" value="ECO:0007669"/>
    <property type="project" value="TreeGrafter"/>
</dbReference>
<dbReference type="InterPro" id="IPR001245">
    <property type="entry name" value="Ser-Thr/Tyr_kinase_cat_dom"/>
</dbReference>
<keyword evidence="9" id="KW-0677">Repeat</keyword>
<comment type="catalytic activity">
    <reaction evidence="20 22">
        <text>L-tyrosyl-[protein] + ATP = O-phospho-L-tyrosyl-[protein] + ADP + H(+)</text>
        <dbReference type="Rhea" id="RHEA:10596"/>
        <dbReference type="Rhea" id="RHEA-COMP:10136"/>
        <dbReference type="Rhea" id="RHEA-COMP:20101"/>
        <dbReference type="ChEBI" id="CHEBI:15378"/>
        <dbReference type="ChEBI" id="CHEBI:30616"/>
        <dbReference type="ChEBI" id="CHEBI:46858"/>
        <dbReference type="ChEBI" id="CHEBI:61978"/>
        <dbReference type="ChEBI" id="CHEBI:456216"/>
        <dbReference type="EC" id="2.7.10.1"/>
    </reaction>
</comment>
<organism evidence="27">
    <name type="scientific">Embiratermes neotenicus</name>
    <dbReference type="NCBI Taxonomy" id="1367269"/>
    <lineage>
        <taxon>Eukaryota</taxon>
        <taxon>Metazoa</taxon>
        <taxon>Ecdysozoa</taxon>
        <taxon>Arthropoda</taxon>
        <taxon>Hexapoda</taxon>
        <taxon>Insecta</taxon>
        <taxon>Pterygota</taxon>
        <taxon>Neoptera</taxon>
        <taxon>Polyneoptera</taxon>
        <taxon>Dictyoptera</taxon>
        <taxon>Blattodea</taxon>
        <taxon>Blattoidea</taxon>
        <taxon>Termitoidae</taxon>
        <taxon>Termitidae</taxon>
        <taxon>Syntermitinae</taxon>
        <taxon>Embiratermes</taxon>
    </lineage>
</organism>
<comment type="similarity">
    <text evidence="22">Belongs to the protein kinase superfamily. Tyr protein kinase family. Insulin receptor subfamily.</text>
</comment>
<dbReference type="InterPro" id="IPR009030">
    <property type="entry name" value="Growth_fac_rcpt_cys_sf"/>
</dbReference>
<evidence type="ECO:0000256" key="12">
    <source>
        <dbReference type="ARBA" id="ARBA00022840"/>
    </source>
</evidence>
<dbReference type="InterPro" id="IPR006211">
    <property type="entry name" value="Furin-like_Cys-rich_dom"/>
</dbReference>
<dbReference type="GO" id="GO:0042593">
    <property type="term" value="P:glucose homeostasis"/>
    <property type="evidence" value="ECO:0007669"/>
    <property type="project" value="TreeGrafter"/>
</dbReference>
<evidence type="ECO:0000256" key="21">
    <source>
        <dbReference type="PROSITE-ProRule" id="PRU10141"/>
    </source>
</evidence>
<comment type="subcellular location">
    <subcellularLocation>
        <location evidence="2">Membrane</location>
        <topology evidence="2">Single-pass type I membrane protein</topology>
    </subcellularLocation>
</comment>
<dbReference type="GO" id="GO:0046872">
    <property type="term" value="F:metal ion binding"/>
    <property type="evidence" value="ECO:0007669"/>
    <property type="project" value="UniProtKB-KW"/>
</dbReference>
<dbReference type="Pfam" id="PF01030">
    <property type="entry name" value="Recep_L_domain"/>
    <property type="match status" value="2"/>
</dbReference>
<evidence type="ECO:0000256" key="18">
    <source>
        <dbReference type="ARBA" id="ARBA00023180"/>
    </source>
</evidence>
<evidence type="ECO:0000256" key="22">
    <source>
        <dbReference type="RuleBase" id="RU000312"/>
    </source>
</evidence>
<keyword evidence="12 21" id="KW-0067">ATP-binding</keyword>
<evidence type="ECO:0000256" key="9">
    <source>
        <dbReference type="ARBA" id="ARBA00022737"/>
    </source>
</evidence>
<dbReference type="Pfam" id="PF00757">
    <property type="entry name" value="Furin-like"/>
    <property type="match status" value="1"/>
</dbReference>
<dbReference type="SMART" id="SM00219">
    <property type="entry name" value="TyrKc"/>
    <property type="match status" value="1"/>
</dbReference>
<evidence type="ECO:0000256" key="13">
    <source>
        <dbReference type="ARBA" id="ARBA00022989"/>
    </source>
</evidence>
<evidence type="ECO:0000256" key="4">
    <source>
        <dbReference type="ARBA" id="ARBA00022679"/>
    </source>
</evidence>
<keyword evidence="6 22" id="KW-0812">Transmembrane</keyword>
<dbReference type="InterPro" id="IPR002011">
    <property type="entry name" value="Tyr_kinase_rcpt_2_CS"/>
</dbReference>
<dbReference type="InterPro" id="IPR008266">
    <property type="entry name" value="Tyr_kinase_AS"/>
</dbReference>
<dbReference type="Pfam" id="PF00041">
    <property type="entry name" value="fn3"/>
    <property type="match status" value="1"/>
</dbReference>
<feature type="binding site" evidence="21">
    <location>
        <position position="1283"/>
    </location>
    <ligand>
        <name>ATP</name>
        <dbReference type="ChEBI" id="CHEBI:30616"/>
    </ligand>
</feature>
<evidence type="ECO:0000256" key="15">
    <source>
        <dbReference type="ARBA" id="ARBA00023137"/>
    </source>
</evidence>
<dbReference type="GO" id="GO:0005524">
    <property type="term" value="F:ATP binding"/>
    <property type="evidence" value="ECO:0007669"/>
    <property type="project" value="UniProtKB-UniRule"/>
</dbReference>
<dbReference type="PANTHER" id="PTHR24416">
    <property type="entry name" value="TYROSINE-PROTEIN KINASE RECEPTOR"/>
    <property type="match status" value="1"/>
</dbReference>
<evidence type="ECO:0000256" key="16">
    <source>
        <dbReference type="ARBA" id="ARBA00023157"/>
    </source>
</evidence>
<dbReference type="PROSITE" id="PS00109">
    <property type="entry name" value="PROTEIN_KINASE_TYR"/>
    <property type="match status" value="1"/>
</dbReference>
<evidence type="ECO:0000256" key="2">
    <source>
        <dbReference type="ARBA" id="ARBA00004479"/>
    </source>
</evidence>
<feature type="domain" description="Fibronectin type-III" evidence="26">
    <location>
        <begin position="834"/>
        <end position="934"/>
    </location>
</feature>
<dbReference type="SUPFAM" id="SSF49265">
    <property type="entry name" value="Fibronectin type III"/>
    <property type="match status" value="3"/>
</dbReference>
<dbReference type="Gene3D" id="1.10.510.10">
    <property type="entry name" value="Transferase(Phosphotransferase) domain 1"/>
    <property type="match status" value="1"/>
</dbReference>
<dbReference type="InterPro" id="IPR036116">
    <property type="entry name" value="FN3_sf"/>
</dbReference>
<keyword evidence="16" id="KW-1015">Disulfide bond</keyword>
<evidence type="ECO:0000256" key="23">
    <source>
        <dbReference type="SAM" id="MobiDB-lite"/>
    </source>
</evidence>
<evidence type="ECO:0000256" key="5">
    <source>
        <dbReference type="ARBA" id="ARBA00022685"/>
    </source>
</evidence>
<dbReference type="InterPro" id="IPR050122">
    <property type="entry name" value="RTK"/>
</dbReference>